<keyword evidence="1" id="KW-0732">Signal</keyword>
<reference evidence="3 4" key="1">
    <citation type="submission" date="2018-01" db="EMBL/GenBank/DDBJ databases">
        <title>The complete genome sequence of Chromatium okenii LaCa, a purple sulfur bacterium with a turbulent life.</title>
        <authorList>
            <person name="Luedin S.M."/>
            <person name="Liechti N."/>
            <person name="Storelli N."/>
            <person name="Danza F."/>
            <person name="Wittwer M."/>
            <person name="Pothier J.F."/>
            <person name="Tonolla M.A."/>
        </authorList>
    </citation>
    <scope>NUCLEOTIDE SEQUENCE [LARGE SCALE GENOMIC DNA]</scope>
    <source>
        <strain evidence="3 4">LaCa</strain>
    </source>
</reference>
<dbReference type="InterPro" id="IPR051829">
    <property type="entry name" value="Multiheme_Cytochr_ET"/>
</dbReference>
<evidence type="ECO:0000259" key="2">
    <source>
        <dbReference type="Pfam" id="PF13435"/>
    </source>
</evidence>
<evidence type="ECO:0000313" key="3">
    <source>
        <dbReference type="EMBL" id="PQJ96064.1"/>
    </source>
</evidence>
<evidence type="ECO:0000256" key="1">
    <source>
        <dbReference type="ARBA" id="ARBA00022729"/>
    </source>
</evidence>
<dbReference type="PANTHER" id="PTHR35038">
    <property type="entry name" value="DISSIMILATORY SULFITE REDUCTASE SIRA"/>
    <property type="match status" value="1"/>
</dbReference>
<gene>
    <name evidence="3" type="ORF">CXB77_09545</name>
</gene>
<keyword evidence="4" id="KW-1185">Reference proteome</keyword>
<feature type="domain" description="Cytochrome c-552/4" evidence="2">
    <location>
        <begin position="297"/>
        <end position="389"/>
    </location>
</feature>
<name>A0A2S7XQN8_9GAMM</name>
<dbReference type="RefSeq" id="WP_105073701.1">
    <property type="nucleotide sequence ID" value="NZ_PPGH01000035.1"/>
</dbReference>
<dbReference type="OrthoDB" id="9814800at2"/>
<dbReference type="Gene3D" id="1.10.1130.10">
    <property type="entry name" value="Flavocytochrome C3, Chain A"/>
    <property type="match status" value="1"/>
</dbReference>
<protein>
    <submittedName>
        <fullName evidence="3">Nitrite reductase</fullName>
    </submittedName>
</protein>
<proteinExistence type="predicted"/>
<dbReference type="GO" id="GO:0016491">
    <property type="term" value="F:oxidoreductase activity"/>
    <property type="evidence" value="ECO:0007669"/>
    <property type="project" value="TreeGrafter"/>
</dbReference>
<comment type="caution">
    <text evidence="3">The sequence shown here is derived from an EMBL/GenBank/DDBJ whole genome shotgun (WGS) entry which is preliminary data.</text>
</comment>
<dbReference type="SUPFAM" id="SSF48695">
    <property type="entry name" value="Multiheme cytochromes"/>
    <property type="match status" value="2"/>
</dbReference>
<dbReference type="AlphaFoldDB" id="A0A2S7XQN8"/>
<organism evidence="3 4">
    <name type="scientific">Chromatium okenii</name>
    <dbReference type="NCBI Taxonomy" id="61644"/>
    <lineage>
        <taxon>Bacteria</taxon>
        <taxon>Pseudomonadati</taxon>
        <taxon>Pseudomonadota</taxon>
        <taxon>Gammaproteobacteria</taxon>
        <taxon>Chromatiales</taxon>
        <taxon>Chromatiaceae</taxon>
        <taxon>Chromatium</taxon>
    </lineage>
</organism>
<sequence>MKPHIMRRFIVIVLALLTLILIYKVVYPLVFEAYVGKVNAPLTYSSSRELTPAEFEILAKELSTEARQRKAAAIVATDQTPLARQVKIDMLMNTPSAIRNSEPKHIQYFRDADIRRYDGPETCLRCHATIRIQHGDGSHATVDTLNDLVNSVHFKFQSESGGFSTYGYDGRQVNSGGHKIPVGKINRACGIPGSFTWTGWAALVASHPEQNHGAMTLRSEGCGQCHIGGNYQPATEKMMPIGDVPSEAKNGIDCLICHAANYAMNERYVIKDDKGLRWNQDRSLRAALTVESISSDTCLRCHQHNMGGDAYQHNAAAQELGYINQRILHRGAKRGNPFSPEDDVHAAAGIQCTDCHVPEGHHIPRGRKGVDLVANDIPTKDVTCESCHGQAPHNQSEHKALLNGHIARLACETCHIKELEANNVVLRDWVHPTWNTEEGIFEPTDIYRSGAPGKGFIFLWFNGNGTFLANALGSNPNGATTYNPLMQQVARITDPEVIAAVRNQAIELKQRYSDIDVEAYVEMATNPLSQLSPELLAKREAMIANNLRSAMMQGESRIYPFKLFNAMMYEDMSNQGPFGAMILPFDYARYYETGDSAAAVKVAIADPIIQRMYQEPFKRYMMDEFMAYFGITDGWKTIYPLVNGQLVNVEPHWMRQMGTLMVNHGIQSKGRECVECHAPNGIMDFKQLGYSTEQVGKLEQLDGIDLNHKTD</sequence>
<dbReference type="Pfam" id="PF13435">
    <property type="entry name" value="Cytochrome_C554"/>
    <property type="match status" value="1"/>
</dbReference>
<dbReference type="PANTHER" id="PTHR35038:SF5">
    <property type="entry name" value="CYTOCHROME C-TYPE PROTEIN NRFB"/>
    <property type="match status" value="1"/>
</dbReference>
<dbReference type="Proteomes" id="UP000239936">
    <property type="component" value="Unassembled WGS sequence"/>
</dbReference>
<accession>A0A2S7XQN8</accession>
<dbReference type="InterPro" id="IPR023155">
    <property type="entry name" value="Cyt_c-552/4"/>
</dbReference>
<dbReference type="EMBL" id="PPGH01000035">
    <property type="protein sequence ID" value="PQJ96064.1"/>
    <property type="molecule type" value="Genomic_DNA"/>
</dbReference>
<evidence type="ECO:0000313" key="4">
    <source>
        <dbReference type="Proteomes" id="UP000239936"/>
    </source>
</evidence>
<dbReference type="InterPro" id="IPR036280">
    <property type="entry name" value="Multihaem_cyt_sf"/>
</dbReference>